<feature type="compositionally biased region" description="Polar residues" evidence="1">
    <location>
        <begin position="129"/>
        <end position="143"/>
    </location>
</feature>
<evidence type="ECO:0000313" key="3">
    <source>
        <dbReference type="RefSeq" id="XP_017778640.1"/>
    </source>
</evidence>
<accession>A0ABM1MVP0</accession>
<feature type="region of interest" description="Disordered" evidence="1">
    <location>
        <begin position="129"/>
        <end position="182"/>
    </location>
</feature>
<evidence type="ECO:0000313" key="2">
    <source>
        <dbReference type="Proteomes" id="UP000695000"/>
    </source>
</evidence>
<dbReference type="GeneID" id="108564198"/>
<protein>
    <submittedName>
        <fullName evidence="3">Uncharacterized protein LOC108564198</fullName>
    </submittedName>
</protein>
<proteinExistence type="predicted"/>
<name>A0ABM1MVP0_NICVS</name>
<keyword evidence="2" id="KW-1185">Reference proteome</keyword>
<gene>
    <name evidence="3" type="primary">LOC108564198</name>
</gene>
<sequence length="201" mass="23312">NYNNEAECQVNEEKKTNVLQLDNQEDVLKAAKSLFSKRTRTLYHWMYPNTPKFHLKSAVALAWDMMGPQEKQFYISQVLGKFGYLQNSLMVNPQLGGLTLPFLPIPPQTEVPDLGNVETRNAVSNLLQENPNTWPQSSQTAQTLKRRGRPRGSNKRSSKTKPFRNRKQYLRANEGMDDFTDDPELRKELEQFQWALHMVDK</sequence>
<dbReference type="Proteomes" id="UP000695000">
    <property type="component" value="Unplaced"/>
</dbReference>
<reference evidence="3" key="1">
    <citation type="submission" date="2025-08" db="UniProtKB">
        <authorList>
            <consortium name="RefSeq"/>
        </authorList>
    </citation>
    <scope>IDENTIFICATION</scope>
    <source>
        <tissue evidence="3">Whole Larva</tissue>
    </source>
</reference>
<feature type="non-terminal residue" evidence="3">
    <location>
        <position position="1"/>
    </location>
</feature>
<evidence type="ECO:0000256" key="1">
    <source>
        <dbReference type="SAM" id="MobiDB-lite"/>
    </source>
</evidence>
<feature type="compositionally biased region" description="Basic residues" evidence="1">
    <location>
        <begin position="144"/>
        <end position="169"/>
    </location>
</feature>
<organism evidence="2 3">
    <name type="scientific">Nicrophorus vespilloides</name>
    <name type="common">Boreal carrion beetle</name>
    <dbReference type="NCBI Taxonomy" id="110193"/>
    <lineage>
        <taxon>Eukaryota</taxon>
        <taxon>Metazoa</taxon>
        <taxon>Ecdysozoa</taxon>
        <taxon>Arthropoda</taxon>
        <taxon>Hexapoda</taxon>
        <taxon>Insecta</taxon>
        <taxon>Pterygota</taxon>
        <taxon>Neoptera</taxon>
        <taxon>Endopterygota</taxon>
        <taxon>Coleoptera</taxon>
        <taxon>Polyphaga</taxon>
        <taxon>Staphyliniformia</taxon>
        <taxon>Silphidae</taxon>
        <taxon>Nicrophorinae</taxon>
        <taxon>Nicrophorus</taxon>
    </lineage>
</organism>
<dbReference type="RefSeq" id="XP_017778640.1">
    <property type="nucleotide sequence ID" value="XM_017923151.1"/>
</dbReference>